<evidence type="ECO:0000313" key="3">
    <source>
        <dbReference type="EMBL" id="MWB97431.1"/>
    </source>
</evidence>
<comment type="caution">
    <text evidence="3">The sequence shown here is derived from an EMBL/GenBank/DDBJ whole genome shotgun (WGS) entry which is preliminary data.</text>
</comment>
<evidence type="ECO:0008006" key="5">
    <source>
        <dbReference type="Google" id="ProtNLM"/>
    </source>
</evidence>
<dbReference type="RefSeq" id="WP_160422775.1">
    <property type="nucleotide sequence ID" value="NZ_WSTA01000006.1"/>
</dbReference>
<gene>
    <name evidence="3" type="ORF">GB864_02500</name>
</gene>
<name>A0A6I4NTJ1_9MICO</name>
<organism evidence="3 4">
    <name type="scientific">Agromyces seonyuensis</name>
    <dbReference type="NCBI Taxonomy" id="2662446"/>
    <lineage>
        <taxon>Bacteria</taxon>
        <taxon>Bacillati</taxon>
        <taxon>Actinomycetota</taxon>
        <taxon>Actinomycetes</taxon>
        <taxon>Micrococcales</taxon>
        <taxon>Microbacteriaceae</taxon>
        <taxon>Agromyces</taxon>
    </lineage>
</organism>
<dbReference type="AlphaFoldDB" id="A0A6I4NTJ1"/>
<keyword evidence="2" id="KW-0732">Signal</keyword>
<evidence type="ECO:0000313" key="4">
    <source>
        <dbReference type="Proteomes" id="UP000438182"/>
    </source>
</evidence>
<reference evidence="3 4" key="1">
    <citation type="submission" date="2019-12" db="EMBL/GenBank/DDBJ databases">
        <authorList>
            <person name="Kim Y.S."/>
        </authorList>
    </citation>
    <scope>NUCLEOTIDE SEQUENCE [LARGE SCALE GENOMIC DNA]</scope>
    <source>
        <strain evidence="3 4">MMS17-SY077</strain>
    </source>
</reference>
<evidence type="ECO:0000256" key="2">
    <source>
        <dbReference type="SAM" id="SignalP"/>
    </source>
</evidence>
<feature type="region of interest" description="Disordered" evidence="1">
    <location>
        <begin position="43"/>
        <end position="64"/>
    </location>
</feature>
<accession>A0A6I4NTJ1</accession>
<dbReference type="PROSITE" id="PS51257">
    <property type="entry name" value="PROKAR_LIPOPROTEIN"/>
    <property type="match status" value="1"/>
</dbReference>
<protein>
    <recommendedName>
        <fullName evidence="5">Secreted protein</fullName>
    </recommendedName>
</protein>
<evidence type="ECO:0000256" key="1">
    <source>
        <dbReference type="SAM" id="MobiDB-lite"/>
    </source>
</evidence>
<proteinExistence type="predicted"/>
<dbReference type="EMBL" id="WSTA01000006">
    <property type="protein sequence ID" value="MWB97431.1"/>
    <property type="molecule type" value="Genomic_DNA"/>
</dbReference>
<sequence length="222" mass="23106">MTKRTLRTTVAATLLAAAVPLVLVGCADPAAVADAAPSTVITEAPVETGATTPEPTPTETTTAVDPADYRWTAALEEQFAGQLGSNVDLEDGVVFDSPSGNLHCKIDPSERTDGGGAALLYGCSIDERDWEFASESEGDPCYGAQIACGRGIEATAGQGVWPLMNSGVWTPNEVVDTGLVLPYGSEISFEGVTCTSEEAGVTCIEDDSSHGFAIARDRNEIF</sequence>
<dbReference type="Proteomes" id="UP000438182">
    <property type="component" value="Unassembled WGS sequence"/>
</dbReference>
<feature type="signal peptide" evidence="2">
    <location>
        <begin position="1"/>
        <end position="27"/>
    </location>
</feature>
<keyword evidence="4" id="KW-1185">Reference proteome</keyword>
<feature type="chain" id="PRO_5039478883" description="Secreted protein" evidence="2">
    <location>
        <begin position="28"/>
        <end position="222"/>
    </location>
</feature>